<dbReference type="PROSITE" id="PS00211">
    <property type="entry name" value="ABC_TRANSPORTER_1"/>
    <property type="match status" value="1"/>
</dbReference>
<keyword evidence="5 11" id="KW-0067">ATP-binding</keyword>
<dbReference type="FunFam" id="3.40.50.300:FF:000287">
    <property type="entry name" value="Multidrug ABC transporter ATP-binding protein"/>
    <property type="match status" value="1"/>
</dbReference>
<dbReference type="InterPro" id="IPR003439">
    <property type="entry name" value="ABC_transporter-like_ATP-bd"/>
</dbReference>
<proteinExistence type="predicted"/>
<dbReference type="CDD" id="cd18544">
    <property type="entry name" value="ABC_6TM_TmrA_like"/>
    <property type="match status" value="1"/>
</dbReference>
<name>A0A1H8YW32_9LACT</name>
<dbReference type="Pfam" id="PF00664">
    <property type="entry name" value="ABC_membrane"/>
    <property type="match status" value="1"/>
</dbReference>
<dbReference type="InterPro" id="IPR027417">
    <property type="entry name" value="P-loop_NTPase"/>
</dbReference>
<dbReference type="InterPro" id="IPR036640">
    <property type="entry name" value="ABC1_TM_sf"/>
</dbReference>
<dbReference type="Pfam" id="PF00005">
    <property type="entry name" value="ABC_tran"/>
    <property type="match status" value="1"/>
</dbReference>
<feature type="domain" description="ABC transmembrane type-1" evidence="10">
    <location>
        <begin position="19"/>
        <end position="311"/>
    </location>
</feature>
<dbReference type="PROSITE" id="PS50929">
    <property type="entry name" value="ABC_TM1F"/>
    <property type="match status" value="1"/>
</dbReference>
<evidence type="ECO:0000256" key="4">
    <source>
        <dbReference type="ARBA" id="ARBA00022741"/>
    </source>
</evidence>
<dbReference type="InterPro" id="IPR003593">
    <property type="entry name" value="AAA+_ATPase"/>
</dbReference>
<dbReference type="RefSeq" id="WP_092569570.1">
    <property type="nucleotide sequence ID" value="NZ_CALUDV010000012.1"/>
</dbReference>
<evidence type="ECO:0000256" key="2">
    <source>
        <dbReference type="ARBA" id="ARBA00022448"/>
    </source>
</evidence>
<dbReference type="GO" id="GO:0005524">
    <property type="term" value="F:ATP binding"/>
    <property type="evidence" value="ECO:0007669"/>
    <property type="project" value="UniProtKB-KW"/>
</dbReference>
<evidence type="ECO:0000256" key="3">
    <source>
        <dbReference type="ARBA" id="ARBA00022692"/>
    </source>
</evidence>
<feature type="transmembrane region" description="Helical" evidence="8">
    <location>
        <begin position="65"/>
        <end position="87"/>
    </location>
</feature>
<dbReference type="PROSITE" id="PS50893">
    <property type="entry name" value="ABC_TRANSPORTER_2"/>
    <property type="match status" value="1"/>
</dbReference>
<dbReference type="InterPro" id="IPR011527">
    <property type="entry name" value="ABC1_TM_dom"/>
</dbReference>
<keyword evidence="2" id="KW-0813">Transport</keyword>
<dbReference type="STRING" id="89093.SAMN04488558_10144"/>
<accession>A0A1H8YW32</accession>
<dbReference type="Gene3D" id="3.40.50.300">
    <property type="entry name" value="P-loop containing nucleotide triphosphate hydrolases"/>
    <property type="match status" value="1"/>
</dbReference>
<dbReference type="AlphaFoldDB" id="A0A1H8YW32"/>
<feature type="domain" description="ABC transporter" evidence="9">
    <location>
        <begin position="342"/>
        <end position="575"/>
    </location>
</feature>
<comment type="subcellular location">
    <subcellularLocation>
        <location evidence="1">Cell membrane</location>
        <topology evidence="1">Multi-pass membrane protein</topology>
    </subcellularLocation>
</comment>
<dbReference type="CDD" id="cd03254">
    <property type="entry name" value="ABCC_Glucan_exporter_like"/>
    <property type="match status" value="1"/>
</dbReference>
<sequence length="579" mass="65654">MKVFIRLIKYIRYRWGQFLIGTILSVASAGLAIYGPMIASRLIDRVADGAKSGQMLSLKALWPDLFFYFMIMSVGILLAYASFLILARSSNAISKMIRDQAHQHMQRLPISFFDDKPAGKISARIVNDTETLLQNFYMNFMNQILLNLVMVVGTYIALYSVSPQIGLTLLVLLPIIVIWQWLYIKWVQPINLKWREIISQQNSQIAEMIHGISIVQLFQRQATVREEFAQTNQAWLKTRYDQINIETLLSWNFSELLRNLVIFAIMFYLGRQFTEGIFGYSVGTLYLLIEYTTRLFDPITMIVRLSSFVQLALAAGTRIFELLDTPLEEDADQEIRVDDGHIRFDSVSFAYNDDWVLQDLNFEVQPGQTVGLVGHTGSGKSSIINLLFRFYDPQKGQILIDGQAIDQYRRESLRQSMGIVLQEPYLFSGTIASNVSMNDPEIGPEKVVEALQQVGAIPLIDKLEKGIEEPVVEKGQSLSSGERQLISFARALACDPKILILDEATSHIDSETEDVIQHAMEVVKAGRTTLIVAHRLSTIQQADLILVLDQGRIIERGNHQELLAQGGQYAEMYHMQAQV</sequence>
<dbReference type="PANTHER" id="PTHR43394">
    <property type="entry name" value="ATP-DEPENDENT PERMEASE MDL1, MITOCHONDRIAL"/>
    <property type="match status" value="1"/>
</dbReference>
<dbReference type="EMBL" id="FOEN01000001">
    <property type="protein sequence ID" value="SEP56400.1"/>
    <property type="molecule type" value="Genomic_DNA"/>
</dbReference>
<evidence type="ECO:0000259" key="9">
    <source>
        <dbReference type="PROSITE" id="PS50893"/>
    </source>
</evidence>
<evidence type="ECO:0000313" key="12">
    <source>
        <dbReference type="Proteomes" id="UP000198833"/>
    </source>
</evidence>
<feature type="transmembrane region" description="Helical" evidence="8">
    <location>
        <begin position="167"/>
        <end position="184"/>
    </location>
</feature>
<dbReference type="GO" id="GO:0015421">
    <property type="term" value="F:ABC-type oligopeptide transporter activity"/>
    <property type="evidence" value="ECO:0007669"/>
    <property type="project" value="TreeGrafter"/>
</dbReference>
<dbReference type="SUPFAM" id="SSF90123">
    <property type="entry name" value="ABC transporter transmembrane region"/>
    <property type="match status" value="1"/>
</dbReference>
<dbReference type="InterPro" id="IPR017871">
    <property type="entry name" value="ABC_transporter-like_CS"/>
</dbReference>
<evidence type="ECO:0000256" key="7">
    <source>
        <dbReference type="ARBA" id="ARBA00023136"/>
    </source>
</evidence>
<keyword evidence="6 8" id="KW-1133">Transmembrane helix</keyword>
<evidence type="ECO:0000256" key="8">
    <source>
        <dbReference type="SAM" id="Phobius"/>
    </source>
</evidence>
<dbReference type="Proteomes" id="UP000198833">
    <property type="component" value="Unassembled WGS sequence"/>
</dbReference>
<organism evidence="11 12">
    <name type="scientific">Ignavigranum ruoffiae</name>
    <dbReference type="NCBI Taxonomy" id="89093"/>
    <lineage>
        <taxon>Bacteria</taxon>
        <taxon>Bacillati</taxon>
        <taxon>Bacillota</taxon>
        <taxon>Bacilli</taxon>
        <taxon>Lactobacillales</taxon>
        <taxon>Aerococcaceae</taxon>
        <taxon>Ignavigranum</taxon>
    </lineage>
</organism>
<protein>
    <submittedName>
        <fullName evidence="11">ATP-binding cassette, subfamily B, tetracycline resistant protein</fullName>
    </submittedName>
</protein>
<reference evidence="11 12" key="1">
    <citation type="submission" date="2016-10" db="EMBL/GenBank/DDBJ databases">
        <authorList>
            <person name="de Groot N.N."/>
        </authorList>
    </citation>
    <scope>NUCLEOTIDE SEQUENCE [LARGE SCALE GENOMIC DNA]</scope>
    <source>
        <strain evidence="11 12">DSM 15695</strain>
    </source>
</reference>
<dbReference type="GO" id="GO:0016887">
    <property type="term" value="F:ATP hydrolysis activity"/>
    <property type="evidence" value="ECO:0007669"/>
    <property type="project" value="InterPro"/>
</dbReference>
<dbReference type="OrthoDB" id="9770415at2"/>
<feature type="transmembrane region" description="Helical" evidence="8">
    <location>
        <begin position="144"/>
        <end position="161"/>
    </location>
</feature>
<keyword evidence="3 8" id="KW-0812">Transmembrane</keyword>
<dbReference type="SUPFAM" id="SSF52540">
    <property type="entry name" value="P-loop containing nucleoside triphosphate hydrolases"/>
    <property type="match status" value="1"/>
</dbReference>
<feature type="transmembrane region" description="Helical" evidence="8">
    <location>
        <begin position="12"/>
        <end position="34"/>
    </location>
</feature>
<keyword evidence="7 8" id="KW-0472">Membrane</keyword>
<dbReference type="Gene3D" id="1.20.1560.10">
    <property type="entry name" value="ABC transporter type 1, transmembrane domain"/>
    <property type="match status" value="1"/>
</dbReference>
<dbReference type="GO" id="GO:0005886">
    <property type="term" value="C:plasma membrane"/>
    <property type="evidence" value="ECO:0007669"/>
    <property type="project" value="UniProtKB-SubCell"/>
</dbReference>
<evidence type="ECO:0000259" key="10">
    <source>
        <dbReference type="PROSITE" id="PS50929"/>
    </source>
</evidence>
<evidence type="ECO:0000313" key="11">
    <source>
        <dbReference type="EMBL" id="SEP56400.1"/>
    </source>
</evidence>
<dbReference type="InterPro" id="IPR039421">
    <property type="entry name" value="Type_1_exporter"/>
</dbReference>
<evidence type="ECO:0000256" key="1">
    <source>
        <dbReference type="ARBA" id="ARBA00004651"/>
    </source>
</evidence>
<evidence type="ECO:0000256" key="6">
    <source>
        <dbReference type="ARBA" id="ARBA00022989"/>
    </source>
</evidence>
<keyword evidence="12" id="KW-1185">Reference proteome</keyword>
<dbReference type="SMART" id="SM00382">
    <property type="entry name" value="AAA"/>
    <property type="match status" value="1"/>
</dbReference>
<keyword evidence="4" id="KW-0547">Nucleotide-binding</keyword>
<gene>
    <name evidence="11" type="ORF">SAMN04488558_10144</name>
</gene>
<dbReference type="PANTHER" id="PTHR43394:SF1">
    <property type="entry name" value="ATP-BINDING CASSETTE SUB-FAMILY B MEMBER 10, MITOCHONDRIAL"/>
    <property type="match status" value="1"/>
</dbReference>
<evidence type="ECO:0000256" key="5">
    <source>
        <dbReference type="ARBA" id="ARBA00022840"/>
    </source>
</evidence>